<dbReference type="RefSeq" id="WP_165822845.1">
    <property type="nucleotide sequence ID" value="NZ_JACHVZ010000009.1"/>
</dbReference>
<protein>
    <submittedName>
        <fullName evidence="2">DNA-binding transcriptional LysR family regulator</fullName>
    </submittedName>
</protein>
<dbReference type="Pfam" id="PF00126">
    <property type="entry name" value="HTH_1"/>
    <property type="match status" value="1"/>
</dbReference>
<comment type="caution">
    <text evidence="2">The sequence shown here is derived from an EMBL/GenBank/DDBJ whole genome shotgun (WGS) entry which is preliminary data.</text>
</comment>
<keyword evidence="3" id="KW-1185">Reference proteome</keyword>
<sequence>MLLPTVSWKVTELEEYLGTKLLHRSTRKLTLTDAGQACVESAKRMMEDLRKPNELRLGEYITPRGARAAAAQDESLPRFRSRPVAIGYVGAG</sequence>
<proteinExistence type="predicted"/>
<dbReference type="InterPro" id="IPR050950">
    <property type="entry name" value="HTH-type_LysR_regulators"/>
</dbReference>
<reference evidence="2 3" key="1">
    <citation type="submission" date="2020-08" db="EMBL/GenBank/DDBJ databases">
        <title>Genomic Encyclopedia of Type Strains, Phase IV (KMG-V): Genome sequencing to study the core and pangenomes of soil and plant-associated prokaryotes.</title>
        <authorList>
            <person name="Whitman W."/>
        </authorList>
    </citation>
    <scope>NUCLEOTIDE SEQUENCE [LARGE SCALE GENOMIC DNA]</scope>
    <source>
        <strain evidence="2 3">SRMrh-85</strain>
    </source>
</reference>
<dbReference type="Proteomes" id="UP000533533">
    <property type="component" value="Unassembled WGS sequence"/>
</dbReference>
<evidence type="ECO:0000259" key="1">
    <source>
        <dbReference type="PROSITE" id="PS50931"/>
    </source>
</evidence>
<evidence type="ECO:0000313" key="3">
    <source>
        <dbReference type="Proteomes" id="UP000533533"/>
    </source>
</evidence>
<dbReference type="GO" id="GO:0003677">
    <property type="term" value="F:DNA binding"/>
    <property type="evidence" value="ECO:0007669"/>
    <property type="project" value="UniProtKB-KW"/>
</dbReference>
<dbReference type="SUPFAM" id="SSF46785">
    <property type="entry name" value="Winged helix' DNA-binding domain"/>
    <property type="match status" value="1"/>
</dbReference>
<feature type="domain" description="HTH lysR-type" evidence="1">
    <location>
        <begin position="1"/>
        <end position="32"/>
    </location>
</feature>
<dbReference type="InterPro" id="IPR036390">
    <property type="entry name" value="WH_DNA-bd_sf"/>
</dbReference>
<evidence type="ECO:0000313" key="2">
    <source>
        <dbReference type="EMBL" id="MBB2929010.1"/>
    </source>
</evidence>
<keyword evidence="2" id="KW-0238">DNA-binding</keyword>
<dbReference type="InterPro" id="IPR000847">
    <property type="entry name" value="LysR_HTH_N"/>
</dbReference>
<name>A0ABR6FQC1_9BURK</name>
<dbReference type="EMBL" id="JACHVZ010000009">
    <property type="protein sequence ID" value="MBB2929010.1"/>
    <property type="molecule type" value="Genomic_DNA"/>
</dbReference>
<gene>
    <name evidence="2" type="ORF">FHX59_003441</name>
</gene>
<dbReference type="PANTHER" id="PTHR30419:SF30">
    <property type="entry name" value="LYSR FAMILY TRANSCRIPTIONAL REGULATOR"/>
    <property type="match status" value="1"/>
</dbReference>
<accession>A0ABR6FQC1</accession>
<organism evidence="2 3">
    <name type="scientific">Paraburkholderia silvatlantica</name>
    <dbReference type="NCBI Taxonomy" id="321895"/>
    <lineage>
        <taxon>Bacteria</taxon>
        <taxon>Pseudomonadati</taxon>
        <taxon>Pseudomonadota</taxon>
        <taxon>Betaproteobacteria</taxon>
        <taxon>Burkholderiales</taxon>
        <taxon>Burkholderiaceae</taxon>
        <taxon>Paraburkholderia</taxon>
    </lineage>
</organism>
<dbReference type="InterPro" id="IPR036388">
    <property type="entry name" value="WH-like_DNA-bd_sf"/>
</dbReference>
<dbReference type="Gene3D" id="1.10.10.10">
    <property type="entry name" value="Winged helix-like DNA-binding domain superfamily/Winged helix DNA-binding domain"/>
    <property type="match status" value="1"/>
</dbReference>
<dbReference type="PANTHER" id="PTHR30419">
    <property type="entry name" value="HTH-TYPE TRANSCRIPTIONAL REGULATOR YBHD"/>
    <property type="match status" value="1"/>
</dbReference>
<dbReference type="PROSITE" id="PS50931">
    <property type="entry name" value="HTH_LYSR"/>
    <property type="match status" value="1"/>
</dbReference>